<gene>
    <name evidence="1" type="ORF">C3743_15415</name>
</gene>
<protein>
    <submittedName>
        <fullName evidence="1">Uncharacterized protein</fullName>
    </submittedName>
</protein>
<sequence length="159" mass="16797">MQVVGTRAYRNAAYYDFSFGGQYGLQLSGSYGTAGIMMSHDFAQMRFGAGTSSNLNRWRIYSGINSTSDGALTFQHSTDNFASNFTNGLILSNVGDATFTGSVILPGLPTNSLPTCNAAQNGAVRYVTDANSPTYNGPLVGGGTTKTLAFCNGTTWTTH</sequence>
<organism evidence="1 2">
    <name type="scientific">Burkholderia contaminans</name>
    <dbReference type="NCBI Taxonomy" id="488447"/>
    <lineage>
        <taxon>Bacteria</taxon>
        <taxon>Pseudomonadati</taxon>
        <taxon>Pseudomonadota</taxon>
        <taxon>Betaproteobacteria</taxon>
        <taxon>Burkholderiales</taxon>
        <taxon>Burkholderiaceae</taxon>
        <taxon>Burkholderia</taxon>
        <taxon>Burkholderia cepacia complex</taxon>
    </lineage>
</organism>
<comment type="caution">
    <text evidence="1">The sequence shown here is derived from an EMBL/GenBank/DDBJ whole genome shotgun (WGS) entry which is preliminary data.</text>
</comment>
<dbReference type="AlphaFoldDB" id="A0A2S5DRI8"/>
<proteinExistence type="predicted"/>
<evidence type="ECO:0000313" key="2">
    <source>
        <dbReference type="Proteomes" id="UP000238655"/>
    </source>
</evidence>
<dbReference type="EMBL" id="PQVP01000002">
    <property type="protein sequence ID" value="POZ81704.1"/>
    <property type="molecule type" value="Genomic_DNA"/>
</dbReference>
<dbReference type="Proteomes" id="UP000238655">
    <property type="component" value="Chromosome 1"/>
</dbReference>
<name>A0A2S5DRI8_9BURK</name>
<reference evidence="1 2" key="1">
    <citation type="submission" date="2018-01" db="EMBL/GenBank/DDBJ databases">
        <title>Successful Treatment of Persistent Burkholderia cepacia Bacteremia with Ceftazidime-Avibactam.</title>
        <authorList>
            <person name="Tamma P."/>
            <person name="Fan Y."/>
            <person name="Bergman Y."/>
            <person name="Sick-Samuels A."/>
            <person name="Hsu A."/>
            <person name="Timp W."/>
            <person name="Simner P."/>
        </authorList>
    </citation>
    <scope>NUCLEOTIDE SEQUENCE [LARGE SCALE GENOMIC DNA]</scope>
    <source>
        <strain evidence="1 2">170816</strain>
    </source>
</reference>
<accession>A0A2S5DRI8</accession>
<evidence type="ECO:0000313" key="1">
    <source>
        <dbReference type="EMBL" id="POZ81704.1"/>
    </source>
</evidence>